<dbReference type="Proteomes" id="UP000265848">
    <property type="component" value="Unassembled WGS sequence"/>
</dbReference>
<organism evidence="4 5">
    <name type="scientific">Pseudooceanicola sediminis</name>
    <dbReference type="NCBI Taxonomy" id="2211117"/>
    <lineage>
        <taxon>Bacteria</taxon>
        <taxon>Pseudomonadati</taxon>
        <taxon>Pseudomonadota</taxon>
        <taxon>Alphaproteobacteria</taxon>
        <taxon>Rhodobacterales</taxon>
        <taxon>Paracoccaceae</taxon>
        <taxon>Pseudooceanicola</taxon>
    </lineage>
</organism>
<dbReference type="PANTHER" id="PTHR12304">
    <property type="entry name" value="INOSINE-URIDINE PREFERRING NUCLEOSIDE HYDROLASE"/>
    <property type="match status" value="1"/>
</dbReference>
<dbReference type="GO" id="GO:0006152">
    <property type="term" value="P:purine nucleoside catabolic process"/>
    <property type="evidence" value="ECO:0007669"/>
    <property type="project" value="TreeGrafter"/>
</dbReference>
<dbReference type="GO" id="GO:0008477">
    <property type="term" value="F:purine nucleosidase activity"/>
    <property type="evidence" value="ECO:0007669"/>
    <property type="project" value="TreeGrafter"/>
</dbReference>
<proteinExistence type="predicted"/>
<reference evidence="4 5" key="1">
    <citation type="submission" date="2018-08" db="EMBL/GenBank/DDBJ databases">
        <title>Pseudooceanicola sediminis CY03 in the family Rhodobacteracea.</title>
        <authorList>
            <person name="Zhang Y.-J."/>
        </authorList>
    </citation>
    <scope>NUCLEOTIDE SEQUENCE [LARGE SCALE GENOMIC DNA]</scope>
    <source>
        <strain evidence="4 5">CY03</strain>
    </source>
</reference>
<keyword evidence="1 4" id="KW-0378">Hydrolase</keyword>
<dbReference type="SUPFAM" id="SSF53590">
    <property type="entry name" value="Nucleoside hydrolase"/>
    <property type="match status" value="1"/>
</dbReference>
<evidence type="ECO:0000313" key="4">
    <source>
        <dbReference type="EMBL" id="RII39557.1"/>
    </source>
</evidence>
<keyword evidence="2" id="KW-0326">Glycosidase</keyword>
<dbReference type="OrthoDB" id="9797882at2"/>
<dbReference type="GO" id="GO:0005829">
    <property type="term" value="C:cytosol"/>
    <property type="evidence" value="ECO:0007669"/>
    <property type="project" value="TreeGrafter"/>
</dbReference>
<dbReference type="EMBL" id="QWJJ01000004">
    <property type="protein sequence ID" value="RII39557.1"/>
    <property type="molecule type" value="Genomic_DNA"/>
</dbReference>
<protein>
    <submittedName>
        <fullName evidence="4">Nucleoside hydrolase</fullName>
    </submittedName>
</protein>
<dbReference type="InterPro" id="IPR023186">
    <property type="entry name" value="IUNH"/>
</dbReference>
<feature type="domain" description="Inosine/uridine-preferring nucleoside hydrolase" evidence="3">
    <location>
        <begin position="3"/>
        <end position="285"/>
    </location>
</feature>
<name>A0A399J4P7_9RHOB</name>
<evidence type="ECO:0000256" key="2">
    <source>
        <dbReference type="ARBA" id="ARBA00023295"/>
    </source>
</evidence>
<dbReference type="GO" id="GO:0045437">
    <property type="term" value="F:uridine nucleosidase activity"/>
    <property type="evidence" value="ECO:0007669"/>
    <property type="project" value="UniProtKB-ARBA"/>
</dbReference>
<evidence type="ECO:0000256" key="1">
    <source>
        <dbReference type="ARBA" id="ARBA00022801"/>
    </source>
</evidence>
<dbReference type="InterPro" id="IPR001910">
    <property type="entry name" value="Inosine/uridine_hydrolase_dom"/>
</dbReference>
<dbReference type="InterPro" id="IPR015910">
    <property type="entry name" value="I/U_nuclsd_hydro_CS"/>
</dbReference>
<dbReference type="Gene3D" id="3.90.245.10">
    <property type="entry name" value="Ribonucleoside hydrolase-like"/>
    <property type="match status" value="1"/>
</dbReference>
<sequence length="294" mass="31061">MRVIIDTDPGIDDAIAILYALRHPDIDVALMTTVAGNIGLDVTTRNAGRIATLAGIETPVHAGAATPLIRDPDPELAIHGTDGLGGVTLPDAATPPSPLPAVEAMAALLMAEEAHTIDLLCLAPLTNIALLLDHAPEAAARIRRVIAMGGAIFEPGNVHGTRAEFNIAHDPEAAARVFRARLPLILIPLDATRQIRADATYVSSLRALNTAPATTCADLIDAYFDAARGRESRPLHDPCVPLLALHPDLFTVETYDLGVDLATGALIPGKHEIQVAMSLDADALREEMRRGLGR</sequence>
<dbReference type="PROSITE" id="PS01247">
    <property type="entry name" value="IUNH"/>
    <property type="match status" value="1"/>
</dbReference>
<accession>A0A399J4P7</accession>
<dbReference type="InterPro" id="IPR036452">
    <property type="entry name" value="Ribo_hydro-like"/>
</dbReference>
<dbReference type="PANTHER" id="PTHR12304:SF4">
    <property type="entry name" value="URIDINE NUCLEOSIDASE"/>
    <property type="match status" value="1"/>
</dbReference>
<keyword evidence="5" id="KW-1185">Reference proteome</keyword>
<evidence type="ECO:0000313" key="5">
    <source>
        <dbReference type="Proteomes" id="UP000265848"/>
    </source>
</evidence>
<evidence type="ECO:0000259" key="3">
    <source>
        <dbReference type="Pfam" id="PF01156"/>
    </source>
</evidence>
<gene>
    <name evidence="4" type="ORF">DL237_05190</name>
</gene>
<dbReference type="AlphaFoldDB" id="A0A399J4P7"/>
<dbReference type="RefSeq" id="WP_119397993.1">
    <property type="nucleotide sequence ID" value="NZ_QWJJ01000004.1"/>
</dbReference>
<dbReference type="Pfam" id="PF01156">
    <property type="entry name" value="IU_nuc_hydro"/>
    <property type="match status" value="1"/>
</dbReference>
<comment type="caution">
    <text evidence="4">The sequence shown here is derived from an EMBL/GenBank/DDBJ whole genome shotgun (WGS) entry which is preliminary data.</text>
</comment>